<gene>
    <name evidence="3" type="ORF">D7I47_03950</name>
</gene>
<dbReference type="PANTHER" id="PTHR36151">
    <property type="entry name" value="BLR2777 PROTEIN"/>
    <property type="match status" value="1"/>
</dbReference>
<reference evidence="4" key="1">
    <citation type="submission" date="2018-09" db="EMBL/GenBank/DDBJ databases">
        <title>Genome sequencing of strain 2DFWR-13.</title>
        <authorList>
            <person name="Heo J."/>
            <person name="Kim S.-J."/>
            <person name="Kwon S.-W."/>
        </authorList>
    </citation>
    <scope>NUCLEOTIDE SEQUENCE [LARGE SCALE GENOMIC DNA]</scope>
    <source>
        <strain evidence="4">2DFWR-13</strain>
    </source>
</reference>
<organism evidence="3 4">
    <name type="scientific">Protaetiibacter intestinalis</name>
    <dbReference type="NCBI Taxonomy" id="2419774"/>
    <lineage>
        <taxon>Bacteria</taxon>
        <taxon>Bacillati</taxon>
        <taxon>Actinomycetota</taxon>
        <taxon>Actinomycetes</taxon>
        <taxon>Micrococcales</taxon>
        <taxon>Microbacteriaceae</taxon>
        <taxon>Protaetiibacter</taxon>
    </lineage>
</organism>
<evidence type="ECO:0000313" key="4">
    <source>
        <dbReference type="Proteomes" id="UP000278886"/>
    </source>
</evidence>
<keyword evidence="4" id="KW-1185">Reference proteome</keyword>
<evidence type="ECO:0000313" key="3">
    <source>
        <dbReference type="EMBL" id="AYF97491.1"/>
    </source>
</evidence>
<feature type="region of interest" description="Disordered" evidence="1">
    <location>
        <begin position="54"/>
        <end position="86"/>
    </location>
</feature>
<dbReference type="AlphaFoldDB" id="A0A387B6U5"/>
<dbReference type="GO" id="GO:0016491">
    <property type="term" value="F:oxidoreductase activity"/>
    <property type="evidence" value="ECO:0007669"/>
    <property type="project" value="InterPro"/>
</dbReference>
<dbReference type="EMBL" id="CP032630">
    <property type="protein sequence ID" value="AYF97491.1"/>
    <property type="molecule type" value="Genomic_DNA"/>
</dbReference>
<protein>
    <submittedName>
        <fullName evidence="3">DUF2236 domain-containing protein</fullName>
    </submittedName>
</protein>
<dbReference type="Proteomes" id="UP000278886">
    <property type="component" value="Chromosome"/>
</dbReference>
<dbReference type="InterPro" id="IPR018713">
    <property type="entry name" value="MPAB/Lcp_cat_dom"/>
</dbReference>
<name>A0A387B6U5_9MICO</name>
<evidence type="ECO:0000259" key="2">
    <source>
        <dbReference type="Pfam" id="PF09995"/>
    </source>
</evidence>
<dbReference type="KEGG" id="lyd:D7I47_03950"/>
<sequence length="328" mass="35555">MRARGPRASRTCRGPGTRRDPRLSLLPVRRGWRGRNSLDAEIVRCRDSWPSATLPASFGRTTRRLGGPTPPQHGVSSSRTKSKDGVVSTADDYLAEGSLVLGGGAALLLQLAHPTVARAVAGHSRFASDPMRRLRHTLGYVYAIGLGTPEVAEAAARAVDRAHRGIPGAVDPEPQLWVAATLYGVGMQVHEVLFRPLPDAVADEVYTVSGRFGTSLQVPEGMWPATRADFAAYWERMLPTLAVGEEARAVAHGILHPARGTVPAWVRAVLPLARLTTAALLPEAIRDAYGLPRRPRRERAALALARALARLTPRRIRRLPSRLLLPRG</sequence>
<feature type="domain" description="ER-bound oxygenase mpaB/mpaB'/Rubber oxygenase catalytic" evidence="2">
    <location>
        <begin position="94"/>
        <end position="309"/>
    </location>
</feature>
<dbReference type="PANTHER" id="PTHR36151:SF3">
    <property type="entry name" value="ER-BOUND OXYGENASE MPAB_MPAB'_RUBBER OXYGENASE CATALYTIC DOMAIN-CONTAINING PROTEIN"/>
    <property type="match status" value="1"/>
</dbReference>
<dbReference type="Pfam" id="PF09995">
    <property type="entry name" value="MPAB_Lcp_cat"/>
    <property type="match status" value="1"/>
</dbReference>
<evidence type="ECO:0000256" key="1">
    <source>
        <dbReference type="SAM" id="MobiDB-lite"/>
    </source>
</evidence>
<feature type="region of interest" description="Disordered" evidence="1">
    <location>
        <begin position="1"/>
        <end position="23"/>
    </location>
</feature>
<proteinExistence type="predicted"/>
<accession>A0A387B6U5</accession>